<keyword evidence="3" id="KW-0804">Transcription</keyword>
<sequence length="407" mass="44252">MATSSTTSTVYIHVIEDVITKVRDEFINNGGPGESVLNELQAIWEMKMMQAGVISGPIERSSASKLAPGGPITPVHDLNVPYEGTEEYETPTAEMLFPPTPLQTPIQTPLPGSAQTPLPGNVQTPLPGSVDNSSTYNIPTGSTSEYPTPVSDTGGSTEAKAGRPSPYMQPPSPWMNQRPPLDVNVAYVEGRDEADRGASHQPLTKDFFMMSSGKRKREDFGTKYNNGGFIPQQDGAGDTPSQALQASQGYGSLGRRDMITNANIEILSPAARQDLKIPQLDGPIPDPYDDVLSTPNMYNYQGVVNEDYNIANTPAPNDLQASTPAVAPQNDAGDDDDDEPLNEDDDDDDDLDDVEQGEDMNTQHLVLAQFDKVTRTKSRWKCTLKDGIMHINNKDILFNKATGEFDF</sequence>
<evidence type="ECO:0000256" key="3">
    <source>
        <dbReference type="ARBA" id="ARBA00023163"/>
    </source>
</evidence>
<evidence type="ECO:0000313" key="7">
    <source>
        <dbReference type="Proteomes" id="UP001174677"/>
    </source>
</evidence>
<dbReference type="Pfam" id="PF03153">
    <property type="entry name" value="TFIIA"/>
    <property type="match status" value="2"/>
</dbReference>
<dbReference type="EMBL" id="JARPOI010000009">
    <property type="protein sequence ID" value="KAJ9172394.1"/>
    <property type="molecule type" value="Genomic_DNA"/>
</dbReference>
<dbReference type="CDD" id="cd07976">
    <property type="entry name" value="TFIIA_alpha_beta_like"/>
    <property type="match status" value="2"/>
</dbReference>
<dbReference type="SUPFAM" id="SSF47396">
    <property type="entry name" value="Transcription factor IIA (TFIIA), alpha-helical domain"/>
    <property type="match status" value="1"/>
</dbReference>
<evidence type="ECO:0000256" key="5">
    <source>
        <dbReference type="SAM" id="MobiDB-lite"/>
    </source>
</evidence>
<protein>
    <submittedName>
        <fullName evidence="6">Uncharacterized protein</fullName>
    </submittedName>
</protein>
<comment type="caution">
    <text evidence="6">The sequence shown here is derived from an EMBL/GenBank/DDBJ whole genome shotgun (WGS) entry which is preliminary data.</text>
</comment>
<feature type="compositionally biased region" description="Acidic residues" evidence="5">
    <location>
        <begin position="332"/>
        <end position="355"/>
    </location>
</feature>
<feature type="region of interest" description="Disordered" evidence="5">
    <location>
        <begin position="107"/>
        <end position="178"/>
    </location>
</feature>
<name>A0ABQ9LWL1_HEVBR</name>
<proteinExistence type="inferred from homology"/>
<feature type="compositionally biased region" description="Polar residues" evidence="5">
    <location>
        <begin position="310"/>
        <end position="323"/>
    </location>
</feature>
<feature type="region of interest" description="Disordered" evidence="5">
    <location>
        <begin position="309"/>
        <end position="355"/>
    </location>
</feature>
<dbReference type="SUPFAM" id="SSF50784">
    <property type="entry name" value="Transcription factor IIA (TFIIA), beta-barrel domain"/>
    <property type="match status" value="1"/>
</dbReference>
<feature type="compositionally biased region" description="Polar residues" evidence="5">
    <location>
        <begin position="113"/>
        <end position="156"/>
    </location>
</feature>
<evidence type="ECO:0000256" key="4">
    <source>
        <dbReference type="ARBA" id="ARBA00023242"/>
    </source>
</evidence>
<keyword evidence="4" id="KW-0539">Nucleus</keyword>
<dbReference type="SMART" id="SM01371">
    <property type="entry name" value="TFIIA"/>
    <property type="match status" value="1"/>
</dbReference>
<accession>A0ABQ9LWL1</accession>
<evidence type="ECO:0000256" key="1">
    <source>
        <dbReference type="ARBA" id="ARBA00004123"/>
    </source>
</evidence>
<dbReference type="InterPro" id="IPR009088">
    <property type="entry name" value="TFIIA_b-brl"/>
</dbReference>
<comment type="similarity">
    <text evidence="2">Belongs to the TFIIA subunit 1 family.</text>
</comment>
<dbReference type="Gene3D" id="1.10.287.100">
    <property type="match status" value="1"/>
</dbReference>
<dbReference type="PANTHER" id="PTHR12694:SF8">
    <property type="entry name" value="TRANSCRIPTION INITIATION FACTOR IIA SUBUNIT 1"/>
    <property type="match status" value="1"/>
</dbReference>
<reference evidence="6" key="1">
    <citation type="journal article" date="2023" name="Plant Biotechnol. J.">
        <title>Chromosome-level wild Hevea brasiliensis genome provides new tools for genomic-assisted breeding and valuable loci to elevate rubber yield.</title>
        <authorList>
            <person name="Cheng H."/>
            <person name="Song X."/>
            <person name="Hu Y."/>
            <person name="Wu T."/>
            <person name="Yang Q."/>
            <person name="An Z."/>
            <person name="Feng S."/>
            <person name="Deng Z."/>
            <person name="Wu W."/>
            <person name="Zeng X."/>
            <person name="Tu M."/>
            <person name="Wang X."/>
            <person name="Huang H."/>
        </authorList>
    </citation>
    <scope>NUCLEOTIDE SEQUENCE</scope>
    <source>
        <strain evidence="6">MT/VB/25A 57/8</strain>
    </source>
</reference>
<organism evidence="6 7">
    <name type="scientific">Hevea brasiliensis</name>
    <name type="common">Para rubber tree</name>
    <name type="synonym">Siphonia brasiliensis</name>
    <dbReference type="NCBI Taxonomy" id="3981"/>
    <lineage>
        <taxon>Eukaryota</taxon>
        <taxon>Viridiplantae</taxon>
        <taxon>Streptophyta</taxon>
        <taxon>Embryophyta</taxon>
        <taxon>Tracheophyta</taxon>
        <taxon>Spermatophyta</taxon>
        <taxon>Magnoliopsida</taxon>
        <taxon>eudicotyledons</taxon>
        <taxon>Gunneridae</taxon>
        <taxon>Pentapetalae</taxon>
        <taxon>rosids</taxon>
        <taxon>fabids</taxon>
        <taxon>Malpighiales</taxon>
        <taxon>Euphorbiaceae</taxon>
        <taxon>Crotonoideae</taxon>
        <taxon>Micrandreae</taxon>
        <taxon>Hevea</taxon>
    </lineage>
</organism>
<dbReference type="Gene3D" id="2.30.18.10">
    <property type="entry name" value="Transcription factor IIA (TFIIA), beta-barrel domain"/>
    <property type="match status" value="1"/>
</dbReference>
<evidence type="ECO:0000313" key="6">
    <source>
        <dbReference type="EMBL" id="KAJ9172394.1"/>
    </source>
</evidence>
<evidence type="ECO:0000256" key="2">
    <source>
        <dbReference type="ARBA" id="ARBA00010059"/>
    </source>
</evidence>
<comment type="subcellular location">
    <subcellularLocation>
        <location evidence="1">Nucleus</location>
    </subcellularLocation>
</comment>
<gene>
    <name evidence="6" type="ORF">P3X46_015637</name>
</gene>
<dbReference type="InterPro" id="IPR004855">
    <property type="entry name" value="TFIIA_asu/bsu"/>
</dbReference>
<dbReference type="PANTHER" id="PTHR12694">
    <property type="entry name" value="TRANSCRIPTION INITIATION FACTOR IIA SUBUNIT 1"/>
    <property type="match status" value="1"/>
</dbReference>
<keyword evidence="7" id="KW-1185">Reference proteome</keyword>
<dbReference type="Proteomes" id="UP001174677">
    <property type="component" value="Chromosome 9"/>
</dbReference>